<evidence type="ECO:0000256" key="1">
    <source>
        <dbReference type="SAM" id="SignalP"/>
    </source>
</evidence>
<dbReference type="Proteomes" id="UP000887572">
    <property type="component" value="Unplaced"/>
</dbReference>
<proteinExistence type="predicted"/>
<evidence type="ECO:0000313" key="2">
    <source>
        <dbReference type="Proteomes" id="UP000887572"/>
    </source>
</evidence>
<accession>A0A914H7V9</accession>
<keyword evidence="1" id="KW-0732">Signal</keyword>
<reference evidence="3" key="1">
    <citation type="submission" date="2022-11" db="UniProtKB">
        <authorList>
            <consortium name="WormBaseParasite"/>
        </authorList>
    </citation>
    <scope>IDENTIFICATION</scope>
</reference>
<protein>
    <submittedName>
        <fullName evidence="3">Uncharacterized protein</fullName>
    </submittedName>
</protein>
<dbReference type="WBParaSite" id="Gr19_v10_g14038.t2">
    <property type="protein sequence ID" value="Gr19_v10_g14038.t2"/>
    <property type="gene ID" value="Gr19_v10_g14038"/>
</dbReference>
<keyword evidence="2" id="KW-1185">Reference proteome</keyword>
<organism evidence="2 3">
    <name type="scientific">Globodera rostochiensis</name>
    <name type="common">Golden nematode worm</name>
    <name type="synonym">Heterodera rostochiensis</name>
    <dbReference type="NCBI Taxonomy" id="31243"/>
    <lineage>
        <taxon>Eukaryota</taxon>
        <taxon>Metazoa</taxon>
        <taxon>Ecdysozoa</taxon>
        <taxon>Nematoda</taxon>
        <taxon>Chromadorea</taxon>
        <taxon>Rhabditida</taxon>
        <taxon>Tylenchina</taxon>
        <taxon>Tylenchomorpha</taxon>
        <taxon>Tylenchoidea</taxon>
        <taxon>Heteroderidae</taxon>
        <taxon>Heteroderinae</taxon>
        <taxon>Globodera</taxon>
    </lineage>
</organism>
<feature type="chain" id="PRO_5036930205" evidence="1">
    <location>
        <begin position="21"/>
        <end position="114"/>
    </location>
</feature>
<name>A0A914H7V9_GLORO</name>
<feature type="signal peptide" evidence="1">
    <location>
        <begin position="1"/>
        <end position="20"/>
    </location>
</feature>
<sequence>MQFFIQIFVLLILVVALCSGGGCIGKDSSESTDKNKTNCYVKSGSLNGRSQNSIYYDANGDSFNASRSQRITYYDAQNGDSFNAVKFEKVDLKKKEYDKEANVYYTRRNSKRKN</sequence>
<dbReference type="AlphaFoldDB" id="A0A914H7V9"/>
<evidence type="ECO:0000313" key="3">
    <source>
        <dbReference type="WBParaSite" id="Gr19_v10_g14038.t2"/>
    </source>
</evidence>